<evidence type="ECO:0000313" key="1">
    <source>
        <dbReference type="EMBL" id="CCC90218.1"/>
    </source>
</evidence>
<dbReference type="EMBL" id="HE575317">
    <property type="protein sequence ID" value="CCC90218.1"/>
    <property type="molecule type" value="Genomic_DNA"/>
</dbReference>
<name>G0ULG3_TRYCI</name>
<gene>
    <name evidence="1" type="ORF">TCIL3000_4_3130</name>
</gene>
<sequence>MGQDQSVALATDTIQGEQYRGFQLSQQNIVHRAFQKCVAPSSDISGGKGGMELDNEERACVEEFAFLYSAYAKNSFAQFSQLYEQNLRDMYEMARMEAAARQARKDLKH</sequence>
<reference evidence="1" key="1">
    <citation type="journal article" date="2012" name="Proc. Natl. Acad. Sci. U.S.A.">
        <title>Antigenic diversity is generated by distinct evolutionary mechanisms in African trypanosome species.</title>
        <authorList>
            <person name="Jackson A.P."/>
            <person name="Berry A."/>
            <person name="Aslett M."/>
            <person name="Allison H.C."/>
            <person name="Burton P."/>
            <person name="Vavrova-Anderson J."/>
            <person name="Brown R."/>
            <person name="Browne H."/>
            <person name="Corton N."/>
            <person name="Hauser H."/>
            <person name="Gamble J."/>
            <person name="Gilderthorp R."/>
            <person name="Marcello L."/>
            <person name="McQuillan J."/>
            <person name="Otto T.D."/>
            <person name="Quail M.A."/>
            <person name="Sanders M.J."/>
            <person name="van Tonder A."/>
            <person name="Ginger M.L."/>
            <person name="Field M.C."/>
            <person name="Barry J.D."/>
            <person name="Hertz-Fowler C."/>
            <person name="Berriman M."/>
        </authorList>
    </citation>
    <scope>NUCLEOTIDE SEQUENCE</scope>
    <source>
        <strain evidence="1">IL3000</strain>
    </source>
</reference>
<dbReference type="AlphaFoldDB" id="G0ULG3"/>
<dbReference type="VEuPathDB" id="TriTrypDB:TcIL3000_4_3130"/>
<proteinExistence type="predicted"/>
<protein>
    <submittedName>
        <fullName evidence="1">Uncharacterized protein</fullName>
    </submittedName>
</protein>
<accession>G0ULG3</accession>
<organism evidence="1">
    <name type="scientific">Trypanosoma congolense (strain IL3000)</name>
    <dbReference type="NCBI Taxonomy" id="1068625"/>
    <lineage>
        <taxon>Eukaryota</taxon>
        <taxon>Discoba</taxon>
        <taxon>Euglenozoa</taxon>
        <taxon>Kinetoplastea</taxon>
        <taxon>Metakinetoplastina</taxon>
        <taxon>Trypanosomatida</taxon>
        <taxon>Trypanosomatidae</taxon>
        <taxon>Trypanosoma</taxon>
        <taxon>Nannomonas</taxon>
    </lineage>
</organism>